<dbReference type="Gene3D" id="3.40.50.720">
    <property type="entry name" value="NAD(P)-binding Rossmann-like Domain"/>
    <property type="match status" value="1"/>
</dbReference>
<dbReference type="PIRSF" id="PIRSF000185">
    <property type="entry name" value="Glu_DH"/>
    <property type="match status" value="1"/>
</dbReference>
<dbReference type="PANTHER" id="PTHR43571:SF1">
    <property type="entry name" value="NADP-SPECIFIC GLUTAMATE DEHYDROGENASE 1-RELATED"/>
    <property type="match status" value="1"/>
</dbReference>
<comment type="caution">
    <text evidence="10">The sequence shown here is derived from an EMBL/GenBank/DDBJ whole genome shotgun (WGS) entry which is preliminary data.</text>
</comment>
<evidence type="ECO:0000259" key="9">
    <source>
        <dbReference type="SMART" id="SM00839"/>
    </source>
</evidence>
<evidence type="ECO:0000256" key="3">
    <source>
        <dbReference type="ARBA" id="ARBA00023002"/>
    </source>
</evidence>
<evidence type="ECO:0000256" key="1">
    <source>
        <dbReference type="ARBA" id="ARBA00006382"/>
    </source>
</evidence>
<dbReference type="CDD" id="cd05313">
    <property type="entry name" value="NAD_bind_2_Glu_DH"/>
    <property type="match status" value="1"/>
</dbReference>
<dbReference type="InterPro" id="IPR050724">
    <property type="entry name" value="Glu_Leu_Phe_Val_DH"/>
</dbReference>
<feature type="domain" description="Glutamate/phenylalanine/leucine/valine/L-tryptophan dehydrogenase C-terminal" evidence="9">
    <location>
        <begin position="204"/>
        <end position="452"/>
    </location>
</feature>
<feature type="site" description="Important for catalysis" evidence="7">
    <location>
        <position position="168"/>
    </location>
</feature>
<sequence>MGVHDYINQTLEHIKRTSPGQNTFLQAATEILRSLEPLLSKEDKYLKHRIIDRIVMPERTTMFRVTYMNDKNEPCSHFGYRVEFNSALGPYKGGLRFHPSVCLDIIKFLGFEQIFKNSLTGLNMGGGKGGANFDPKGKSDGEIMRFCQSFMNELYKLIGDVKDVPAGDIGVGGREIGYMFGQYKKLTNRFDGALTGKGLNWGGSLARTEATGYGSVYFANEMLKKSGGSLEGKKCSVSGAGNVAIYTVEKLYEFGALPVTVSDSTGFVYDKDGIDTKLLKCLKEVERKGLAEYVNEKKSAVFTPVSAYKEGTNGVWSVPCDAAFPSATQNELHLVDIKTLYNNGCRLVCEGANMPSTLDAIDFMLSKKDFLFGPAKAANAGGVATSGLEMAQNASMQKWTFDEVDKKLHNIMTNIFHESYDTSVEFGDAGNLVLGANIAGFRKVADAMIDQGYV</sequence>
<keyword evidence="6" id="KW-0520">NAD</keyword>
<keyword evidence="3 4" id="KW-0560">Oxidoreductase</keyword>
<evidence type="ECO:0000256" key="5">
    <source>
        <dbReference type="PIRSR" id="PIRSR000185-1"/>
    </source>
</evidence>
<reference evidence="10 11" key="1">
    <citation type="submission" date="2015-11" db="EMBL/GenBank/DDBJ databases">
        <authorList>
            <consortium name="Pathogen Informatics"/>
        </authorList>
    </citation>
    <scope>NUCLEOTIDE SEQUENCE [LARGE SCALE GENOMIC DNA]</scope>
    <source>
        <strain evidence="10 11">006A-0191</strain>
    </source>
</reference>
<gene>
    <name evidence="10" type="primary">gdhA</name>
    <name evidence="10" type="ORF">ERS739220_00344</name>
</gene>
<dbReference type="InterPro" id="IPR014362">
    <property type="entry name" value="Glu_DH"/>
</dbReference>
<keyword evidence="6" id="KW-0547">Nucleotide-binding</keyword>
<feature type="binding site" evidence="6">
    <location>
        <position position="386"/>
    </location>
    <ligand>
        <name>substrate</name>
    </ligand>
</feature>
<dbReference type="SUPFAM" id="SSF53223">
    <property type="entry name" value="Aminoacid dehydrogenase-like, N-terminal domain"/>
    <property type="match status" value="1"/>
</dbReference>
<dbReference type="GO" id="GO:0000166">
    <property type="term" value="F:nucleotide binding"/>
    <property type="evidence" value="ECO:0007669"/>
    <property type="project" value="UniProtKB-KW"/>
</dbReference>
<dbReference type="NCBIfam" id="NF006929">
    <property type="entry name" value="PRK09414.1"/>
    <property type="match status" value="1"/>
</dbReference>
<dbReference type="Gene3D" id="1.10.285.10">
    <property type="entry name" value="Glutamate Dehydrogenase, chain A, domain 3"/>
    <property type="match status" value="2"/>
</dbReference>
<dbReference type="PANTHER" id="PTHR43571">
    <property type="entry name" value="NADP-SPECIFIC GLUTAMATE DEHYDROGENASE 1-RELATED"/>
    <property type="match status" value="1"/>
</dbReference>
<feature type="binding site" evidence="6">
    <location>
        <position position="242"/>
    </location>
    <ligand>
        <name>NAD(+)</name>
        <dbReference type="ChEBI" id="CHEBI:57540"/>
    </ligand>
</feature>
<dbReference type="FunFam" id="3.40.50.720:FF:000030">
    <property type="entry name" value="Glutamate dehydrogenase"/>
    <property type="match status" value="1"/>
</dbReference>
<evidence type="ECO:0000256" key="4">
    <source>
        <dbReference type="PIRNR" id="PIRNR000185"/>
    </source>
</evidence>
<feature type="binding site" evidence="6">
    <location>
        <position position="92"/>
    </location>
    <ligand>
        <name>substrate</name>
    </ligand>
</feature>
<proteinExistence type="inferred from homology"/>
<evidence type="ECO:0000313" key="11">
    <source>
        <dbReference type="Proteomes" id="UP000052257"/>
    </source>
</evidence>
<feature type="binding site" evidence="6">
    <location>
        <position position="167"/>
    </location>
    <ligand>
        <name>substrate</name>
    </ligand>
</feature>
<dbReference type="FunFam" id="3.40.50.10860:FF:000002">
    <property type="entry name" value="Glutamate dehydrogenase"/>
    <property type="match status" value="1"/>
</dbReference>
<evidence type="ECO:0000256" key="7">
    <source>
        <dbReference type="PIRSR" id="PIRSR000185-3"/>
    </source>
</evidence>
<comment type="subunit">
    <text evidence="2">Homohexamer.</text>
</comment>
<dbReference type="InterPro" id="IPR006096">
    <property type="entry name" value="Glu/Leu/Phe/Val/Trp_DH_C"/>
</dbReference>
<dbReference type="InterPro" id="IPR036291">
    <property type="entry name" value="NAD(P)-bd_dom_sf"/>
</dbReference>
<dbReference type="InterPro" id="IPR046346">
    <property type="entry name" value="Aminoacid_DH-like_N_sf"/>
</dbReference>
<accession>A0A9W5AKS4</accession>
<evidence type="ECO:0000256" key="8">
    <source>
        <dbReference type="RuleBase" id="RU004417"/>
    </source>
</evidence>
<dbReference type="SMART" id="SM00839">
    <property type="entry name" value="ELFV_dehydrog"/>
    <property type="match status" value="1"/>
</dbReference>
<name>A0A9W5AKS4_CAMHY</name>
<comment type="similarity">
    <text evidence="1 4 8">Belongs to the Glu/Leu/Phe/Val dehydrogenases family.</text>
</comment>
<dbReference type="Gene3D" id="3.40.50.10860">
    <property type="entry name" value="Leucine Dehydrogenase, chain A, domain 1"/>
    <property type="match status" value="1"/>
</dbReference>
<feature type="binding site" evidence="6">
    <location>
        <position position="211"/>
    </location>
    <ligand>
        <name>NAD(+)</name>
        <dbReference type="ChEBI" id="CHEBI:57540"/>
    </ligand>
</feature>
<evidence type="ECO:0000256" key="2">
    <source>
        <dbReference type="ARBA" id="ARBA00011643"/>
    </source>
</evidence>
<dbReference type="EMBL" id="FAUW01000001">
    <property type="protein sequence ID" value="CUU71559.1"/>
    <property type="molecule type" value="Genomic_DNA"/>
</dbReference>
<dbReference type="InterPro" id="IPR033524">
    <property type="entry name" value="Glu/Leu/Phe/Val_DH_AS"/>
</dbReference>
<dbReference type="FunFam" id="1.10.285.10:FF:000001">
    <property type="entry name" value="Glutamate dehydrogenase"/>
    <property type="match status" value="1"/>
</dbReference>
<dbReference type="InterPro" id="IPR006097">
    <property type="entry name" value="Glu/Leu/Phe/Val/Trp_DH_dimer"/>
</dbReference>
<dbReference type="Proteomes" id="UP000052257">
    <property type="component" value="Unassembled WGS sequence"/>
</dbReference>
<dbReference type="SUPFAM" id="SSF51735">
    <property type="entry name" value="NAD(P)-binding Rossmann-fold domains"/>
    <property type="match status" value="1"/>
</dbReference>
<feature type="active site" description="Proton donor" evidence="5">
    <location>
        <position position="128"/>
    </location>
</feature>
<dbReference type="AlphaFoldDB" id="A0A9W5AKS4"/>
<protein>
    <recommendedName>
        <fullName evidence="4">Glutamate dehydrogenase</fullName>
    </recommendedName>
</protein>
<evidence type="ECO:0000313" key="10">
    <source>
        <dbReference type="EMBL" id="CUU71559.1"/>
    </source>
</evidence>
<dbReference type="InterPro" id="IPR033922">
    <property type="entry name" value="NAD_bind_Glu_DH"/>
</dbReference>
<dbReference type="GO" id="GO:0006537">
    <property type="term" value="P:glutamate biosynthetic process"/>
    <property type="evidence" value="ECO:0007669"/>
    <property type="project" value="TreeGrafter"/>
</dbReference>
<dbReference type="Pfam" id="PF00208">
    <property type="entry name" value="ELFV_dehydrog"/>
    <property type="match status" value="1"/>
</dbReference>
<dbReference type="GO" id="GO:0005829">
    <property type="term" value="C:cytosol"/>
    <property type="evidence" value="ECO:0007669"/>
    <property type="project" value="TreeGrafter"/>
</dbReference>
<evidence type="ECO:0000256" key="6">
    <source>
        <dbReference type="PIRSR" id="PIRSR000185-2"/>
    </source>
</evidence>
<organism evidence="10 11">
    <name type="scientific">Campylobacter hyointestinalis subsp. hyointestinalis</name>
    <dbReference type="NCBI Taxonomy" id="91352"/>
    <lineage>
        <taxon>Bacteria</taxon>
        <taxon>Pseudomonadati</taxon>
        <taxon>Campylobacterota</taxon>
        <taxon>Epsilonproteobacteria</taxon>
        <taxon>Campylobacterales</taxon>
        <taxon>Campylobacteraceae</taxon>
        <taxon>Campylobacter</taxon>
    </lineage>
</organism>
<feature type="binding site" evidence="6">
    <location>
        <position position="116"/>
    </location>
    <ligand>
        <name>substrate</name>
    </ligand>
</feature>
<dbReference type="PRINTS" id="PR00082">
    <property type="entry name" value="GLFDHDRGNASE"/>
</dbReference>
<dbReference type="Pfam" id="PF02812">
    <property type="entry name" value="ELFV_dehydrog_N"/>
    <property type="match status" value="1"/>
</dbReference>
<dbReference type="GO" id="GO:0004354">
    <property type="term" value="F:glutamate dehydrogenase (NADP+) activity"/>
    <property type="evidence" value="ECO:0007669"/>
    <property type="project" value="TreeGrafter"/>
</dbReference>
<dbReference type="PROSITE" id="PS00074">
    <property type="entry name" value="GLFV_DEHYDROGENASE"/>
    <property type="match status" value="1"/>
</dbReference>
<dbReference type="InterPro" id="IPR006095">
    <property type="entry name" value="Glu/Leu/Phe/Val/Trp_DH"/>
</dbReference>
<feature type="binding site" evidence="6">
    <location>
        <position position="113"/>
    </location>
    <ligand>
        <name>substrate</name>
    </ligand>
</feature>
<dbReference type="RefSeq" id="WP_059427293.1">
    <property type="nucleotide sequence ID" value="NZ_FAUV01000002.1"/>
</dbReference>